<dbReference type="PANTHER" id="PTHR34388:SF1">
    <property type="entry name" value="DNA POLYMERASE III SUBUNIT DELTA"/>
    <property type="match status" value="1"/>
</dbReference>
<keyword evidence="3" id="KW-0808">Transferase</keyword>
<dbReference type="GO" id="GO:0003887">
    <property type="term" value="F:DNA-directed DNA polymerase activity"/>
    <property type="evidence" value="ECO:0007669"/>
    <property type="project" value="UniProtKB-KW"/>
</dbReference>
<dbReference type="Pfam" id="PF06144">
    <property type="entry name" value="DNA_pol3_delta"/>
    <property type="match status" value="1"/>
</dbReference>
<dbReference type="InterPro" id="IPR027417">
    <property type="entry name" value="P-loop_NTPase"/>
</dbReference>
<evidence type="ECO:0000256" key="2">
    <source>
        <dbReference type="ARBA" id="ARBA00017703"/>
    </source>
</evidence>
<dbReference type="eggNOG" id="COG1466">
    <property type="taxonomic scope" value="Bacteria"/>
</dbReference>
<evidence type="ECO:0000259" key="9">
    <source>
        <dbReference type="Pfam" id="PF06144"/>
    </source>
</evidence>
<dbReference type="Gene3D" id="3.40.50.300">
    <property type="entry name" value="P-loop containing nucleotide triphosphate hydrolases"/>
    <property type="match status" value="1"/>
</dbReference>
<dbReference type="InterPro" id="IPR010372">
    <property type="entry name" value="DNA_pol3_delta_N"/>
</dbReference>
<gene>
    <name evidence="11" type="ordered locus">Clole_2121</name>
</gene>
<dbReference type="NCBIfam" id="TIGR01128">
    <property type="entry name" value="holA"/>
    <property type="match status" value="1"/>
</dbReference>
<dbReference type="InterPro" id="IPR008921">
    <property type="entry name" value="DNA_pol3_clamp-load_cplx_C"/>
</dbReference>
<dbReference type="EMBL" id="CP002582">
    <property type="protein sequence ID" value="ADZ83835.1"/>
    <property type="molecule type" value="Genomic_DNA"/>
</dbReference>
<evidence type="ECO:0000313" key="12">
    <source>
        <dbReference type="Proteomes" id="UP000008467"/>
    </source>
</evidence>
<dbReference type="GO" id="GO:0003677">
    <property type="term" value="F:DNA binding"/>
    <property type="evidence" value="ECO:0007669"/>
    <property type="project" value="InterPro"/>
</dbReference>
<dbReference type="EC" id="2.7.7.7" evidence="1"/>
<keyword evidence="6" id="KW-0239">DNA-directed DNA polymerase</keyword>
<keyword evidence="12" id="KW-1185">Reference proteome</keyword>
<dbReference type="InterPro" id="IPR048466">
    <property type="entry name" value="DNA_pol3_delta-like_C"/>
</dbReference>
<dbReference type="KEGG" id="cle:Clole_2121"/>
<keyword evidence="4" id="KW-0548">Nucleotidyltransferase</keyword>
<name>F2JQX7_CELLD</name>
<comment type="similarity">
    <text evidence="7">Belongs to the DNA polymerase HolA subunit family.</text>
</comment>
<comment type="catalytic activity">
    <reaction evidence="8">
        <text>DNA(n) + a 2'-deoxyribonucleoside 5'-triphosphate = DNA(n+1) + diphosphate</text>
        <dbReference type="Rhea" id="RHEA:22508"/>
        <dbReference type="Rhea" id="RHEA-COMP:17339"/>
        <dbReference type="Rhea" id="RHEA-COMP:17340"/>
        <dbReference type="ChEBI" id="CHEBI:33019"/>
        <dbReference type="ChEBI" id="CHEBI:61560"/>
        <dbReference type="ChEBI" id="CHEBI:173112"/>
        <dbReference type="EC" id="2.7.7.7"/>
    </reaction>
</comment>
<proteinExistence type="inferred from homology"/>
<keyword evidence="5" id="KW-0235">DNA replication</keyword>
<reference evidence="11 12" key="1">
    <citation type="journal article" date="2011" name="J. Bacteriol.">
        <title>Complete genome sequence of the cellulose-degrading bacterium Cellulosilyticum lentocellum.</title>
        <authorList>
            <consortium name="US DOE Joint Genome Institute"/>
            <person name="Miller D.A."/>
            <person name="Suen G."/>
            <person name="Bruce D."/>
            <person name="Copeland A."/>
            <person name="Cheng J.F."/>
            <person name="Detter C."/>
            <person name="Goodwin L.A."/>
            <person name="Han C.S."/>
            <person name="Hauser L.J."/>
            <person name="Land M.L."/>
            <person name="Lapidus A."/>
            <person name="Lucas S."/>
            <person name="Meincke L."/>
            <person name="Pitluck S."/>
            <person name="Tapia R."/>
            <person name="Teshima H."/>
            <person name="Woyke T."/>
            <person name="Fox B.G."/>
            <person name="Angert E.R."/>
            <person name="Currie C.R."/>
        </authorList>
    </citation>
    <scope>NUCLEOTIDE SEQUENCE [LARGE SCALE GENOMIC DNA]</scope>
    <source>
        <strain evidence="12">ATCC 49066 / DSM 5427 / NCIMB 11756 / RHM5</strain>
    </source>
</reference>
<dbReference type="SUPFAM" id="SSF52540">
    <property type="entry name" value="P-loop containing nucleoside triphosphate hydrolases"/>
    <property type="match status" value="1"/>
</dbReference>
<dbReference type="GO" id="GO:0009360">
    <property type="term" value="C:DNA polymerase III complex"/>
    <property type="evidence" value="ECO:0007669"/>
    <property type="project" value="InterPro"/>
</dbReference>
<dbReference type="Gene3D" id="1.10.8.60">
    <property type="match status" value="1"/>
</dbReference>
<evidence type="ECO:0000256" key="8">
    <source>
        <dbReference type="ARBA" id="ARBA00049244"/>
    </source>
</evidence>
<evidence type="ECO:0000256" key="7">
    <source>
        <dbReference type="ARBA" id="ARBA00034754"/>
    </source>
</evidence>
<feature type="domain" description="DNA polymerase III delta N-terminal" evidence="9">
    <location>
        <begin position="6"/>
        <end position="124"/>
    </location>
</feature>
<evidence type="ECO:0000256" key="5">
    <source>
        <dbReference type="ARBA" id="ARBA00022705"/>
    </source>
</evidence>
<organism evidence="11 12">
    <name type="scientific">Cellulosilyticum lentocellum (strain ATCC 49066 / DSM 5427 / NCIMB 11756 / RHM5)</name>
    <name type="common">Clostridium lentocellum</name>
    <dbReference type="NCBI Taxonomy" id="642492"/>
    <lineage>
        <taxon>Bacteria</taxon>
        <taxon>Bacillati</taxon>
        <taxon>Bacillota</taxon>
        <taxon>Clostridia</taxon>
        <taxon>Lachnospirales</taxon>
        <taxon>Cellulosilyticaceae</taxon>
        <taxon>Cellulosilyticum</taxon>
    </lineage>
</organism>
<dbReference type="Pfam" id="PF21694">
    <property type="entry name" value="DNA_pol3_delta_C"/>
    <property type="match status" value="1"/>
</dbReference>
<dbReference type="SUPFAM" id="SSF48019">
    <property type="entry name" value="post-AAA+ oligomerization domain-like"/>
    <property type="match status" value="1"/>
</dbReference>
<evidence type="ECO:0000256" key="3">
    <source>
        <dbReference type="ARBA" id="ARBA00022679"/>
    </source>
</evidence>
<feature type="domain" description="DNA polymerase III delta subunit-like C-terminal" evidence="10">
    <location>
        <begin position="196"/>
        <end position="315"/>
    </location>
</feature>
<dbReference type="Proteomes" id="UP000008467">
    <property type="component" value="Chromosome"/>
</dbReference>
<dbReference type="HOGENOM" id="CLU_044694_4_1_9"/>
<dbReference type="AlphaFoldDB" id="F2JQX7"/>
<evidence type="ECO:0000313" key="11">
    <source>
        <dbReference type="EMBL" id="ADZ83835.1"/>
    </source>
</evidence>
<dbReference type="PANTHER" id="PTHR34388">
    <property type="entry name" value="DNA POLYMERASE III SUBUNIT DELTA"/>
    <property type="match status" value="1"/>
</dbReference>
<dbReference type="GO" id="GO:0006261">
    <property type="term" value="P:DNA-templated DNA replication"/>
    <property type="evidence" value="ECO:0007669"/>
    <property type="project" value="TreeGrafter"/>
</dbReference>
<accession>F2JQX7</accession>
<evidence type="ECO:0000259" key="10">
    <source>
        <dbReference type="Pfam" id="PF21694"/>
    </source>
</evidence>
<protein>
    <recommendedName>
        <fullName evidence="2">DNA polymerase III subunit delta</fullName>
        <ecNumber evidence="1">2.7.7.7</ecNumber>
    </recommendedName>
</protein>
<dbReference type="InterPro" id="IPR005790">
    <property type="entry name" value="DNA_polIII_delta"/>
</dbReference>
<dbReference type="Gene3D" id="1.20.272.10">
    <property type="match status" value="1"/>
</dbReference>
<evidence type="ECO:0000256" key="6">
    <source>
        <dbReference type="ARBA" id="ARBA00022932"/>
    </source>
</evidence>
<dbReference type="STRING" id="642492.Clole_2121"/>
<sequence>MMQGCYLLLGEDSWSKGQYIEKVKKEVIASGNEMMNFYEAQDKEVIVSQVQDAVDTLPFFAEQKLILLKETGLFKTGKKEETEKFETLVAHIPDYVVLLIDEKEVDKRNKLYKTIKAKAQIVEFHFPGEEAVYQFLKNTCKEKRLSSDEMTLRYFIQKMPQDMAYLLGEWEKLISYVQDGVITKEAINEICIFSLETRVFEMVKKIVNHEGNEALEIYSRMIQSKESPIGILVLIARQFRMMYQVKYLLANRSPLKEISAETKLPFFVVKEMSEQVQHYQFKQLEDILEACLNTDEAIKTGKMESSKCVEMLIMNCLNG</sequence>
<dbReference type="RefSeq" id="WP_013657129.1">
    <property type="nucleotide sequence ID" value="NC_015275.1"/>
</dbReference>
<evidence type="ECO:0000256" key="1">
    <source>
        <dbReference type="ARBA" id="ARBA00012417"/>
    </source>
</evidence>
<evidence type="ECO:0000256" key="4">
    <source>
        <dbReference type="ARBA" id="ARBA00022695"/>
    </source>
</evidence>